<dbReference type="VEuPathDB" id="FungiDB:ASPBRDRAFT_307852"/>
<reference evidence="2" key="1">
    <citation type="journal article" date="2017" name="Genome Biol.">
        <title>Comparative genomics reveals high biological diversity and specific adaptations in the industrially and medically important fungal genus Aspergillus.</title>
        <authorList>
            <person name="de Vries R.P."/>
            <person name="Riley R."/>
            <person name="Wiebenga A."/>
            <person name="Aguilar-Osorio G."/>
            <person name="Amillis S."/>
            <person name="Uchima C.A."/>
            <person name="Anderluh G."/>
            <person name="Asadollahi M."/>
            <person name="Askin M."/>
            <person name="Barry K."/>
            <person name="Battaglia E."/>
            <person name="Bayram O."/>
            <person name="Benocci T."/>
            <person name="Braus-Stromeyer S.A."/>
            <person name="Caldana C."/>
            <person name="Canovas D."/>
            <person name="Cerqueira G.C."/>
            <person name="Chen F."/>
            <person name="Chen W."/>
            <person name="Choi C."/>
            <person name="Clum A."/>
            <person name="Dos Santos R.A."/>
            <person name="Damasio A.R."/>
            <person name="Diallinas G."/>
            <person name="Emri T."/>
            <person name="Fekete E."/>
            <person name="Flipphi M."/>
            <person name="Freyberg S."/>
            <person name="Gallo A."/>
            <person name="Gournas C."/>
            <person name="Habgood R."/>
            <person name="Hainaut M."/>
            <person name="Harispe M.L."/>
            <person name="Henrissat B."/>
            <person name="Hilden K.S."/>
            <person name="Hope R."/>
            <person name="Hossain A."/>
            <person name="Karabika E."/>
            <person name="Karaffa L."/>
            <person name="Karanyi Z."/>
            <person name="Krasevec N."/>
            <person name="Kuo A."/>
            <person name="Kusch H."/>
            <person name="LaButti K."/>
            <person name="Lagendijk E.L."/>
            <person name="Lapidus A."/>
            <person name="Levasseur A."/>
            <person name="Lindquist E."/>
            <person name="Lipzen A."/>
            <person name="Logrieco A.F."/>
            <person name="MacCabe A."/>
            <person name="Maekelae M.R."/>
            <person name="Malavazi I."/>
            <person name="Melin P."/>
            <person name="Meyer V."/>
            <person name="Mielnichuk N."/>
            <person name="Miskei M."/>
            <person name="Molnar A.P."/>
            <person name="Mule G."/>
            <person name="Ngan C.Y."/>
            <person name="Orejas M."/>
            <person name="Orosz E."/>
            <person name="Ouedraogo J.P."/>
            <person name="Overkamp K.M."/>
            <person name="Park H.-S."/>
            <person name="Perrone G."/>
            <person name="Piumi F."/>
            <person name="Punt P.J."/>
            <person name="Ram A.F."/>
            <person name="Ramon A."/>
            <person name="Rauscher S."/>
            <person name="Record E."/>
            <person name="Riano-Pachon D.M."/>
            <person name="Robert V."/>
            <person name="Roehrig J."/>
            <person name="Ruller R."/>
            <person name="Salamov A."/>
            <person name="Salih N.S."/>
            <person name="Samson R.A."/>
            <person name="Sandor E."/>
            <person name="Sanguinetti M."/>
            <person name="Schuetze T."/>
            <person name="Sepcic K."/>
            <person name="Shelest E."/>
            <person name="Sherlock G."/>
            <person name="Sophianopoulou V."/>
            <person name="Squina F.M."/>
            <person name="Sun H."/>
            <person name="Susca A."/>
            <person name="Todd R.B."/>
            <person name="Tsang A."/>
            <person name="Unkles S.E."/>
            <person name="van de Wiele N."/>
            <person name="van Rossen-Uffink D."/>
            <person name="Oliveira J.V."/>
            <person name="Vesth T.C."/>
            <person name="Visser J."/>
            <person name="Yu J.-H."/>
            <person name="Zhou M."/>
            <person name="Andersen M.R."/>
            <person name="Archer D.B."/>
            <person name="Baker S.E."/>
            <person name="Benoit I."/>
            <person name="Brakhage A.A."/>
            <person name="Braus G.H."/>
            <person name="Fischer R."/>
            <person name="Frisvad J.C."/>
            <person name="Goldman G.H."/>
            <person name="Houbraken J."/>
            <person name="Oakley B."/>
            <person name="Pocsi I."/>
            <person name="Scazzocchio C."/>
            <person name="Seiboth B."/>
            <person name="vanKuyk P.A."/>
            <person name="Wortman J."/>
            <person name="Dyer P.S."/>
            <person name="Grigoriev I.V."/>
        </authorList>
    </citation>
    <scope>NUCLEOTIDE SEQUENCE [LARGE SCALE GENOMIC DNA]</scope>
    <source>
        <strain evidence="2">CBS 101740 / IMI 381727 / IBT 21946</strain>
    </source>
</reference>
<sequence length="134" mass="15648">MKGRWHLSSICRNWPVTLLKHVICTRFPVSDVDLPRVFLTVVMRKPAHSQDFLLASTSDIGRFSVHAFEVVKLHGNNIKSRNFGHLLNILYSTKLMTYTRDIYPLFAHEENLDYTYYGSKFLYLFELLPVLSIL</sequence>
<dbReference type="Proteomes" id="UP000184499">
    <property type="component" value="Unassembled WGS sequence"/>
</dbReference>
<dbReference type="EMBL" id="KV878690">
    <property type="protein sequence ID" value="OJJ68621.1"/>
    <property type="molecule type" value="Genomic_DNA"/>
</dbReference>
<protein>
    <submittedName>
        <fullName evidence="1">Uncharacterized protein</fullName>
    </submittedName>
</protein>
<dbReference type="GeneID" id="93575305"/>
<gene>
    <name evidence="1" type="ORF">ASPBRDRAFT_307852</name>
</gene>
<dbReference type="RefSeq" id="XP_067475870.1">
    <property type="nucleotide sequence ID" value="XM_067622817.1"/>
</dbReference>
<evidence type="ECO:0000313" key="1">
    <source>
        <dbReference type="EMBL" id="OJJ68621.1"/>
    </source>
</evidence>
<proteinExistence type="predicted"/>
<organism evidence="1 2">
    <name type="scientific">Aspergillus brasiliensis (strain CBS 101740 / IMI 381727 / IBT 21946)</name>
    <dbReference type="NCBI Taxonomy" id="767769"/>
    <lineage>
        <taxon>Eukaryota</taxon>
        <taxon>Fungi</taxon>
        <taxon>Dikarya</taxon>
        <taxon>Ascomycota</taxon>
        <taxon>Pezizomycotina</taxon>
        <taxon>Eurotiomycetes</taxon>
        <taxon>Eurotiomycetidae</taxon>
        <taxon>Eurotiales</taxon>
        <taxon>Aspergillaceae</taxon>
        <taxon>Aspergillus</taxon>
        <taxon>Aspergillus subgen. Circumdati</taxon>
    </lineage>
</organism>
<accession>A0A1L9UAH2</accession>
<evidence type="ECO:0000313" key="2">
    <source>
        <dbReference type="Proteomes" id="UP000184499"/>
    </source>
</evidence>
<keyword evidence="2" id="KW-1185">Reference proteome</keyword>
<dbReference type="AlphaFoldDB" id="A0A1L9UAH2"/>
<name>A0A1L9UAH2_ASPBC</name>